<dbReference type="RefSeq" id="WP_281834613.1">
    <property type="nucleotide sequence ID" value="NZ_BSDY01000005.1"/>
</dbReference>
<sequence>MPGIMDILLKVVGGLGIFLYGMESMSEGMQKLAGERLKKIISALTTNRFMALLVGVVATVIVQSSSVTTVMVIGFVNALLMNLSQALGVILGANIGTTVTGWVLVLKIGKYGLPMAGLGALMGIFSKDSKGKYKSMLIMGLGMIFFGLELMSDGFRPLRSMPEFIELFQKFHVTNFGTLIMVATVGALLTALVQSSSATLGITITLAAQGLIDVRTGVALVLGLNVGTTITALLASIGAKPNAKRAAYAHTIINVVGIMWILPIYNQYLMFLDKFTDSAVETTRYLATAHTVFNIVNALLFVPFLPLLSRMLEKFVKGEEKVERKFTHLDSRILETPSLALDVGKKEIISLDNVIKGMFEYLKEAIGANLDSEDKKVRMVFETEDRIDLIQKEMFGYLKELLKKDMLDSNVDKARNQLALVDEYESLSDYITDIMKLHLKLKGNQLTLNTEKKSGIYELQEEIEEFLEFVAVAYKSNQKDIMIDAVNKSNRITAKFKKLRDEHLARIVSGDVDPMVSSIYMDILTNYRKLKNHIYHIAEVISGEKAI</sequence>
<dbReference type="PANTHER" id="PTHR10010:SF46">
    <property type="entry name" value="SODIUM-DEPENDENT PHOSPHATE TRANSPORT PROTEIN 2B"/>
    <property type="match status" value="1"/>
</dbReference>
<dbReference type="Gene3D" id="1.20.58.220">
    <property type="entry name" value="Phosphate transport system protein phou homolog 2, domain 2"/>
    <property type="match status" value="1"/>
</dbReference>
<feature type="transmembrane region" description="Helical" evidence="6">
    <location>
        <begin position="49"/>
        <end position="80"/>
    </location>
</feature>
<dbReference type="GO" id="GO:0005886">
    <property type="term" value="C:plasma membrane"/>
    <property type="evidence" value="ECO:0007669"/>
    <property type="project" value="UniProtKB-SubCell"/>
</dbReference>
<feature type="transmembrane region" description="Helical" evidence="6">
    <location>
        <begin position="214"/>
        <end position="235"/>
    </location>
</feature>
<evidence type="ECO:0000313" key="8">
    <source>
        <dbReference type="Proteomes" id="UP001144471"/>
    </source>
</evidence>
<feature type="transmembrane region" description="Helical" evidence="6">
    <location>
        <begin position="133"/>
        <end position="152"/>
    </location>
</feature>
<evidence type="ECO:0000256" key="1">
    <source>
        <dbReference type="ARBA" id="ARBA00004651"/>
    </source>
</evidence>
<dbReference type="Proteomes" id="UP001144471">
    <property type="component" value="Unassembled WGS sequence"/>
</dbReference>
<feature type="transmembrane region" description="Helical" evidence="6">
    <location>
        <begin position="111"/>
        <end position="127"/>
    </location>
</feature>
<evidence type="ECO:0000256" key="4">
    <source>
        <dbReference type="ARBA" id="ARBA00022989"/>
    </source>
</evidence>
<feature type="transmembrane region" description="Helical" evidence="6">
    <location>
        <begin position="86"/>
        <end position="104"/>
    </location>
</feature>
<keyword evidence="8" id="KW-1185">Reference proteome</keyword>
<dbReference type="NCBIfam" id="TIGR00704">
    <property type="entry name" value="NaPi_cotrn_rel"/>
    <property type="match status" value="1"/>
</dbReference>
<evidence type="ECO:0000256" key="2">
    <source>
        <dbReference type="ARBA" id="ARBA00022475"/>
    </source>
</evidence>
<comment type="subcellular location">
    <subcellularLocation>
        <location evidence="1">Cell membrane</location>
        <topology evidence="1">Multi-pass membrane protein</topology>
    </subcellularLocation>
</comment>
<comment type="caution">
    <text evidence="7">The sequence shown here is derived from an EMBL/GenBank/DDBJ whole genome shotgun (WGS) entry which is preliminary data.</text>
</comment>
<dbReference type="InterPro" id="IPR004633">
    <property type="entry name" value="NaPi_cotrn-rel/YqeW-like"/>
</dbReference>
<dbReference type="GO" id="GO:0005436">
    <property type="term" value="F:sodium:phosphate symporter activity"/>
    <property type="evidence" value="ECO:0007669"/>
    <property type="project" value="InterPro"/>
</dbReference>
<dbReference type="InterPro" id="IPR003841">
    <property type="entry name" value="Na/Pi_transpt"/>
</dbReference>
<protein>
    <submittedName>
        <fullName evidence="7">Phosphate transporter</fullName>
    </submittedName>
</protein>
<dbReference type="NCBIfam" id="NF037997">
    <property type="entry name" value="Na_Pi_symport"/>
    <property type="match status" value="1"/>
</dbReference>
<proteinExistence type="predicted"/>
<dbReference type="AlphaFoldDB" id="A0A9W6LNE9"/>
<accession>A0A9W6LNE9</accession>
<feature type="transmembrane region" description="Helical" evidence="6">
    <location>
        <begin position="247"/>
        <end position="265"/>
    </location>
</feature>
<gene>
    <name evidence="7" type="ORF">PM10SUCC1_13640</name>
</gene>
<organism evidence="7 8">
    <name type="scientific">Propionigenium maris DSM 9537</name>
    <dbReference type="NCBI Taxonomy" id="1123000"/>
    <lineage>
        <taxon>Bacteria</taxon>
        <taxon>Fusobacteriati</taxon>
        <taxon>Fusobacteriota</taxon>
        <taxon>Fusobacteriia</taxon>
        <taxon>Fusobacteriales</taxon>
        <taxon>Fusobacteriaceae</taxon>
        <taxon>Propionigenium</taxon>
    </lineage>
</organism>
<evidence type="ECO:0000256" key="3">
    <source>
        <dbReference type="ARBA" id="ARBA00022692"/>
    </source>
</evidence>
<reference evidence="7" key="1">
    <citation type="submission" date="2022-12" db="EMBL/GenBank/DDBJ databases">
        <title>Reference genome sequencing for broad-spectrum identification of bacterial and archaeal isolates by mass spectrometry.</title>
        <authorList>
            <person name="Sekiguchi Y."/>
            <person name="Tourlousse D.M."/>
        </authorList>
    </citation>
    <scope>NUCLEOTIDE SEQUENCE</scope>
    <source>
        <strain evidence="7">10succ1</strain>
    </source>
</reference>
<dbReference type="PANTHER" id="PTHR10010">
    <property type="entry name" value="SOLUTE CARRIER FAMILY 34 SODIUM PHOSPHATE , MEMBER 2-RELATED"/>
    <property type="match status" value="1"/>
</dbReference>
<dbReference type="InterPro" id="IPR038078">
    <property type="entry name" value="PhoU-like_sf"/>
</dbReference>
<keyword evidence="3 6" id="KW-0812">Transmembrane</keyword>
<name>A0A9W6LNE9_9FUSO</name>
<feature type="transmembrane region" description="Helical" evidence="6">
    <location>
        <begin position="285"/>
        <end position="308"/>
    </location>
</feature>
<dbReference type="GO" id="GO:0044341">
    <property type="term" value="P:sodium-dependent phosphate transport"/>
    <property type="evidence" value="ECO:0007669"/>
    <property type="project" value="InterPro"/>
</dbReference>
<keyword evidence="4 6" id="KW-1133">Transmembrane helix</keyword>
<dbReference type="Pfam" id="PF02690">
    <property type="entry name" value="Na_Pi_cotrans"/>
    <property type="match status" value="2"/>
</dbReference>
<evidence type="ECO:0000256" key="5">
    <source>
        <dbReference type="ARBA" id="ARBA00023136"/>
    </source>
</evidence>
<keyword evidence="2" id="KW-1003">Cell membrane</keyword>
<evidence type="ECO:0000256" key="6">
    <source>
        <dbReference type="SAM" id="Phobius"/>
    </source>
</evidence>
<evidence type="ECO:0000313" key="7">
    <source>
        <dbReference type="EMBL" id="GLI55850.1"/>
    </source>
</evidence>
<dbReference type="SUPFAM" id="SSF109755">
    <property type="entry name" value="PhoU-like"/>
    <property type="match status" value="1"/>
</dbReference>
<feature type="transmembrane region" description="Helical" evidence="6">
    <location>
        <begin position="173"/>
        <end position="194"/>
    </location>
</feature>
<dbReference type="EMBL" id="BSDY01000005">
    <property type="protein sequence ID" value="GLI55850.1"/>
    <property type="molecule type" value="Genomic_DNA"/>
</dbReference>
<keyword evidence="5 6" id="KW-0472">Membrane</keyword>